<keyword evidence="4 5" id="KW-0472">Membrane</keyword>
<keyword evidence="8" id="KW-1185">Reference proteome</keyword>
<dbReference type="Proteomes" id="UP001230220">
    <property type="component" value="Unassembled WGS sequence"/>
</dbReference>
<dbReference type="InterPro" id="IPR012340">
    <property type="entry name" value="NA-bd_OB-fold"/>
</dbReference>
<keyword evidence="7" id="KW-0645">Protease</keyword>
<dbReference type="EMBL" id="JAUSUR010000005">
    <property type="protein sequence ID" value="MDQ0361904.1"/>
    <property type="molecule type" value="Genomic_DNA"/>
</dbReference>
<organism evidence="7 8">
    <name type="scientific">Breznakia pachnodae</name>
    <dbReference type="NCBI Taxonomy" id="265178"/>
    <lineage>
        <taxon>Bacteria</taxon>
        <taxon>Bacillati</taxon>
        <taxon>Bacillota</taxon>
        <taxon>Erysipelotrichia</taxon>
        <taxon>Erysipelotrichales</taxon>
        <taxon>Erysipelotrichaceae</taxon>
        <taxon>Breznakia</taxon>
    </lineage>
</organism>
<evidence type="ECO:0000313" key="7">
    <source>
        <dbReference type="EMBL" id="MDQ0361904.1"/>
    </source>
</evidence>
<comment type="caution">
    <text evidence="7">The sequence shown here is derived from an EMBL/GenBank/DDBJ whole genome shotgun (WGS) entry which is preliminary data.</text>
</comment>
<reference evidence="7 8" key="1">
    <citation type="submission" date="2023-07" db="EMBL/GenBank/DDBJ databases">
        <title>Genomic Encyclopedia of Type Strains, Phase IV (KMG-IV): sequencing the most valuable type-strain genomes for metagenomic binning, comparative biology and taxonomic classification.</title>
        <authorList>
            <person name="Goeker M."/>
        </authorList>
    </citation>
    <scope>NUCLEOTIDE SEQUENCE [LARGE SCALE GENOMIC DNA]</scope>
    <source>
        <strain evidence="7 8">DSM 16784</strain>
    </source>
</reference>
<keyword evidence="3 5" id="KW-1133">Transmembrane helix</keyword>
<dbReference type="InterPro" id="IPR002810">
    <property type="entry name" value="NfeD-like_C"/>
</dbReference>
<feature type="domain" description="NfeD-like C-terminal" evidence="6">
    <location>
        <begin position="82"/>
        <end position="142"/>
    </location>
</feature>
<dbReference type="PANTHER" id="PTHR33507">
    <property type="entry name" value="INNER MEMBRANE PROTEIN YBBJ"/>
    <property type="match status" value="1"/>
</dbReference>
<feature type="transmembrane region" description="Helical" evidence="5">
    <location>
        <begin position="6"/>
        <end position="22"/>
    </location>
</feature>
<dbReference type="PANTHER" id="PTHR33507:SF3">
    <property type="entry name" value="INNER MEMBRANE PROTEIN YBBJ"/>
    <property type="match status" value="1"/>
</dbReference>
<keyword evidence="2 5" id="KW-0812">Transmembrane</keyword>
<evidence type="ECO:0000259" key="6">
    <source>
        <dbReference type="Pfam" id="PF01957"/>
    </source>
</evidence>
<sequence>MDTVFYGWIIIFFVICAVEVATQQLVAIWFATASLICVFLSYLGIDFSIQLVVFIIISVATLIVLRPYAMKRLNTTTISTNADEIIGKTAIVMNDFDPLTKEGRVLIEGMDWAAKTSDDLELTKGMEVVVKQIEGVKVIVTREER</sequence>
<feature type="transmembrane region" description="Helical" evidence="5">
    <location>
        <begin position="51"/>
        <end position="69"/>
    </location>
</feature>
<feature type="transmembrane region" description="Helical" evidence="5">
    <location>
        <begin position="27"/>
        <end position="45"/>
    </location>
</feature>
<evidence type="ECO:0000256" key="4">
    <source>
        <dbReference type="ARBA" id="ARBA00023136"/>
    </source>
</evidence>
<proteinExistence type="predicted"/>
<evidence type="ECO:0000256" key="1">
    <source>
        <dbReference type="ARBA" id="ARBA00004141"/>
    </source>
</evidence>
<dbReference type="InterPro" id="IPR052165">
    <property type="entry name" value="Membrane_assoc_protease"/>
</dbReference>
<evidence type="ECO:0000313" key="8">
    <source>
        <dbReference type="Proteomes" id="UP001230220"/>
    </source>
</evidence>
<comment type="subcellular location">
    <subcellularLocation>
        <location evidence="1">Membrane</location>
        <topology evidence="1">Multi-pass membrane protein</topology>
    </subcellularLocation>
</comment>
<dbReference type="RefSeq" id="WP_307409032.1">
    <property type="nucleotide sequence ID" value="NZ_JAUSUR010000005.1"/>
</dbReference>
<dbReference type="GO" id="GO:0006508">
    <property type="term" value="P:proteolysis"/>
    <property type="evidence" value="ECO:0007669"/>
    <property type="project" value="UniProtKB-KW"/>
</dbReference>
<gene>
    <name evidence="7" type="ORF">J2S15_002657</name>
</gene>
<dbReference type="SUPFAM" id="SSF141322">
    <property type="entry name" value="NfeD domain-like"/>
    <property type="match status" value="1"/>
</dbReference>
<protein>
    <submittedName>
        <fullName evidence="7">Membrane protein implicated in regulation of membrane protease activity</fullName>
    </submittedName>
</protein>
<name>A0ABU0E4S9_9FIRM</name>
<accession>A0ABU0E4S9</accession>
<keyword evidence="7" id="KW-0378">Hydrolase</keyword>
<dbReference type="Gene3D" id="2.40.50.140">
    <property type="entry name" value="Nucleic acid-binding proteins"/>
    <property type="match status" value="1"/>
</dbReference>
<evidence type="ECO:0000256" key="5">
    <source>
        <dbReference type="SAM" id="Phobius"/>
    </source>
</evidence>
<evidence type="ECO:0000256" key="3">
    <source>
        <dbReference type="ARBA" id="ARBA00022989"/>
    </source>
</evidence>
<evidence type="ECO:0000256" key="2">
    <source>
        <dbReference type="ARBA" id="ARBA00022692"/>
    </source>
</evidence>
<dbReference type="GO" id="GO:0008233">
    <property type="term" value="F:peptidase activity"/>
    <property type="evidence" value="ECO:0007669"/>
    <property type="project" value="UniProtKB-KW"/>
</dbReference>
<dbReference type="Pfam" id="PF01957">
    <property type="entry name" value="NfeD"/>
    <property type="match status" value="1"/>
</dbReference>